<protein>
    <recommendedName>
        <fullName evidence="3">Phage tail protein</fullName>
    </recommendedName>
</protein>
<dbReference type="InterPro" id="IPR011855">
    <property type="entry name" value="Phgtail_TP901_1"/>
</dbReference>
<accession>A0A226I5G8</accession>
<dbReference type="RefSeq" id="WP_089053141.1">
    <property type="nucleotide sequence ID" value="NZ_MUHA01000006.1"/>
</dbReference>
<organism evidence="1 2">
    <name type="scientific">Flavobacterium oncorhynchi</name>
    <dbReference type="NCBI Taxonomy" id="728056"/>
    <lineage>
        <taxon>Bacteria</taxon>
        <taxon>Pseudomonadati</taxon>
        <taxon>Bacteroidota</taxon>
        <taxon>Flavobacteriia</taxon>
        <taxon>Flavobacteriales</taxon>
        <taxon>Flavobacteriaceae</taxon>
        <taxon>Flavobacterium</taxon>
    </lineage>
</organism>
<keyword evidence="2" id="KW-1185">Reference proteome</keyword>
<dbReference type="EMBL" id="MUHA01000006">
    <property type="protein sequence ID" value="OXB01748.1"/>
    <property type="molecule type" value="Genomic_DNA"/>
</dbReference>
<dbReference type="AlphaFoldDB" id="A0A226I5G8"/>
<evidence type="ECO:0000313" key="2">
    <source>
        <dbReference type="Proteomes" id="UP000198336"/>
    </source>
</evidence>
<sequence length="142" mass="15221">MAAGQIYKGHNVRISYNGKTLYHTTSCKWSSSRDFEEIATKDTDGKVSEPGSYSWDMNADALVADKPASSSTTTVDFMDVMQLYLDGVEVDVEFSGNVVGDWMISGKAYVSNCDITADDGSAVKGTFAFKGNGNITKSTVAA</sequence>
<reference evidence="1 2" key="1">
    <citation type="submission" date="2016-11" db="EMBL/GenBank/DDBJ databases">
        <title>Whole genomes of Flavobacteriaceae.</title>
        <authorList>
            <person name="Stine C."/>
            <person name="Li C."/>
            <person name="Tadesse D."/>
        </authorList>
    </citation>
    <scope>NUCLEOTIDE SEQUENCE [LARGE SCALE GENOMIC DNA]</scope>
    <source>
        <strain evidence="1 2">CCUG 59446</strain>
    </source>
</reference>
<gene>
    <name evidence="1" type="ORF">B0A75_04720</name>
</gene>
<comment type="caution">
    <text evidence="1">The sequence shown here is derived from an EMBL/GenBank/DDBJ whole genome shotgun (WGS) entry which is preliminary data.</text>
</comment>
<dbReference type="Pfam" id="PF06199">
    <property type="entry name" value="Phage_tail_2"/>
    <property type="match status" value="1"/>
</dbReference>
<name>A0A226I5G8_9FLAO</name>
<evidence type="ECO:0000313" key="1">
    <source>
        <dbReference type="EMBL" id="OXB01748.1"/>
    </source>
</evidence>
<dbReference type="Proteomes" id="UP000198336">
    <property type="component" value="Unassembled WGS sequence"/>
</dbReference>
<evidence type="ECO:0008006" key="3">
    <source>
        <dbReference type="Google" id="ProtNLM"/>
    </source>
</evidence>
<proteinExistence type="predicted"/>